<accession>A0A1E5VYE6</accession>
<dbReference type="PANTHER" id="PTHR35510:SF2">
    <property type="entry name" value="OS08G0520600 PROTEIN"/>
    <property type="match status" value="1"/>
</dbReference>
<organism evidence="2 3">
    <name type="scientific">Dichanthelium oligosanthes</name>
    <dbReference type="NCBI Taxonomy" id="888268"/>
    <lineage>
        <taxon>Eukaryota</taxon>
        <taxon>Viridiplantae</taxon>
        <taxon>Streptophyta</taxon>
        <taxon>Embryophyta</taxon>
        <taxon>Tracheophyta</taxon>
        <taxon>Spermatophyta</taxon>
        <taxon>Magnoliopsida</taxon>
        <taxon>Liliopsida</taxon>
        <taxon>Poales</taxon>
        <taxon>Poaceae</taxon>
        <taxon>PACMAD clade</taxon>
        <taxon>Panicoideae</taxon>
        <taxon>Panicodae</taxon>
        <taxon>Paniceae</taxon>
        <taxon>Dichantheliinae</taxon>
        <taxon>Dichanthelium</taxon>
    </lineage>
</organism>
<gene>
    <name evidence="2" type="ORF">BAE44_0008868</name>
</gene>
<comment type="caution">
    <text evidence="2">The sequence shown here is derived from an EMBL/GenBank/DDBJ whole genome shotgun (WGS) entry which is preliminary data.</text>
</comment>
<dbReference type="PANTHER" id="PTHR35510">
    <property type="entry name" value="DBH-LIKE MONOOXYGENASE"/>
    <property type="match status" value="1"/>
</dbReference>
<protein>
    <submittedName>
        <fullName evidence="2">Uncharacterized protein</fullName>
    </submittedName>
</protein>
<feature type="region of interest" description="Disordered" evidence="1">
    <location>
        <begin position="157"/>
        <end position="187"/>
    </location>
</feature>
<dbReference type="EMBL" id="LWDX02026297">
    <property type="protein sequence ID" value="OEL30116.1"/>
    <property type="molecule type" value="Genomic_DNA"/>
</dbReference>
<dbReference type="OrthoDB" id="691075at2759"/>
<keyword evidence="3" id="KW-1185">Reference proteome</keyword>
<reference evidence="2 3" key="1">
    <citation type="submission" date="2016-09" db="EMBL/GenBank/DDBJ databases">
        <title>The draft genome of Dichanthelium oligosanthes: A C3 panicoid grass species.</title>
        <authorList>
            <person name="Studer A.J."/>
            <person name="Schnable J.C."/>
            <person name="Brutnell T.P."/>
        </authorList>
    </citation>
    <scope>NUCLEOTIDE SEQUENCE [LARGE SCALE GENOMIC DNA]</scope>
    <source>
        <strain evidence="3">cv. Kellogg 1175</strain>
        <tissue evidence="2">Leaf</tissue>
    </source>
</reference>
<evidence type="ECO:0000313" key="2">
    <source>
        <dbReference type="EMBL" id="OEL30116.1"/>
    </source>
</evidence>
<sequence length="234" mass="24629">MVVLTELFHGLTLKRKGADDPELFDGGGGGDDRSSSGFPISCRATKMRRLACPDGGPRHHQDAPQPPPPAQDNVPMCDEPALASAEGEEEGALVLYGGRSDDPGARGVPRLALRADRVRAMLREADSRTVRELLAGAAAQEQGSDGLDLAVVPWVPPSAAEPSTAAGEAEDQEEGAAAMDVEEEDEAPGLQWTSQAYGCGNGGAGGLVYWWPQHCMAPPHMPAVAQPSPVMWSW</sequence>
<name>A0A1E5VYE6_9POAL</name>
<feature type="region of interest" description="Disordered" evidence="1">
    <location>
        <begin position="17"/>
        <end position="77"/>
    </location>
</feature>
<proteinExistence type="predicted"/>
<evidence type="ECO:0000313" key="3">
    <source>
        <dbReference type="Proteomes" id="UP000095767"/>
    </source>
</evidence>
<evidence type="ECO:0000256" key="1">
    <source>
        <dbReference type="SAM" id="MobiDB-lite"/>
    </source>
</evidence>
<dbReference type="Proteomes" id="UP000095767">
    <property type="component" value="Unassembled WGS sequence"/>
</dbReference>
<dbReference type="AlphaFoldDB" id="A0A1E5VYE6"/>
<feature type="compositionally biased region" description="Acidic residues" evidence="1">
    <location>
        <begin position="168"/>
        <end position="187"/>
    </location>
</feature>